<evidence type="ECO:0000256" key="11">
    <source>
        <dbReference type="ARBA" id="ARBA00023136"/>
    </source>
</evidence>
<feature type="domain" description="Polysaccharide export protein N-terminal" evidence="15">
    <location>
        <begin position="103"/>
        <end position="189"/>
    </location>
</feature>
<dbReference type="Proteomes" id="UP000199650">
    <property type="component" value="Unassembled WGS sequence"/>
</dbReference>
<evidence type="ECO:0000256" key="10">
    <source>
        <dbReference type="ARBA" id="ARBA00023114"/>
    </source>
</evidence>
<dbReference type="GO" id="GO:0046930">
    <property type="term" value="C:pore complex"/>
    <property type="evidence" value="ECO:0007669"/>
    <property type="project" value="UniProtKB-KW"/>
</dbReference>
<evidence type="ECO:0000313" key="17">
    <source>
        <dbReference type="EMBL" id="SEV94410.1"/>
    </source>
</evidence>
<keyword evidence="11" id="KW-0472">Membrane</keyword>
<evidence type="ECO:0000313" key="18">
    <source>
        <dbReference type="Proteomes" id="UP000199650"/>
    </source>
</evidence>
<dbReference type="GO" id="GO:0015159">
    <property type="term" value="F:polysaccharide transmembrane transporter activity"/>
    <property type="evidence" value="ECO:0007669"/>
    <property type="project" value="InterPro"/>
</dbReference>
<keyword evidence="5" id="KW-0762">Sugar transport</keyword>
<keyword evidence="6" id="KW-0812">Transmembrane</keyword>
<protein>
    <submittedName>
        <fullName evidence="17">Polysaccharide export outer membrane protein</fullName>
    </submittedName>
</protein>
<evidence type="ECO:0000256" key="13">
    <source>
        <dbReference type="ARBA" id="ARBA00023237"/>
    </source>
</evidence>
<keyword evidence="3" id="KW-0813">Transport</keyword>
<keyword evidence="4" id="KW-1134">Transmembrane beta strand</keyword>
<keyword evidence="7" id="KW-0732">Signal</keyword>
<dbReference type="PROSITE" id="PS51257">
    <property type="entry name" value="PROKAR_LIPOPROTEIN"/>
    <property type="match status" value="1"/>
</dbReference>
<evidence type="ECO:0000256" key="3">
    <source>
        <dbReference type="ARBA" id="ARBA00022448"/>
    </source>
</evidence>
<dbReference type="PANTHER" id="PTHR33619">
    <property type="entry name" value="POLYSACCHARIDE EXPORT PROTEIN GFCE-RELATED"/>
    <property type="match status" value="1"/>
</dbReference>
<sequence>MHHSGLRALFLGTSLVLVGCGVTYNSPTVQTQAAGLDVKVMPITASSVKQANSAPYVPLSLPDAFYAEAGGASLRGAATLPDIPDGPTQSRESIATKLPDQIAPQRYRIGIGDVVMLVTKSTTSTIEELGGLLSAQTQRKGFTVRDNGMIALPDIGQIKVAGNTLEDAEDAVFQALVAKNIDPAFSLEIAEFNSQHVAVGGKVARAGLVPLTLKPLRLGDALAQAGGVIAVDKEATAIRLYRDGTLYQMPASAVPSNAEARNLTLLPGDAIYVDESYNLDRALAFYEAQITAIGLKRGARLQALTELKAEMSVQRDALDERRANFSTRRELDAETRDYVYLAGEVAQQGRVALPYGRQASLADVLYDEGGFDTRTGDPAQIYVIRPGTGTDDTKVTAWHLDATNVVNITLATRMQMRPNDIVFIEEQPITKWSRAFEQAFPILINKSVNGDSSVP</sequence>
<dbReference type="STRING" id="1173584.SAMN05444851_0470"/>
<gene>
    <name evidence="17" type="ORF">SAMN05444851_0470</name>
</gene>
<dbReference type="GO" id="GO:0009279">
    <property type="term" value="C:cell outer membrane"/>
    <property type="evidence" value="ECO:0007669"/>
    <property type="project" value="UniProtKB-SubCell"/>
</dbReference>
<feature type="domain" description="SLBB" evidence="16">
    <location>
        <begin position="195"/>
        <end position="273"/>
    </location>
</feature>
<dbReference type="Pfam" id="PF22461">
    <property type="entry name" value="SLBB_2"/>
    <property type="match status" value="2"/>
</dbReference>
<evidence type="ECO:0000256" key="9">
    <source>
        <dbReference type="ARBA" id="ARBA00023065"/>
    </source>
</evidence>
<keyword evidence="9" id="KW-0406">Ion transport</keyword>
<keyword evidence="18" id="KW-1185">Reference proteome</keyword>
<keyword evidence="14" id="KW-0449">Lipoprotein</keyword>
<keyword evidence="8" id="KW-0625">Polysaccharide transport</keyword>
<organism evidence="17 18">
    <name type="scientific">Aliiroseovarius sediminilitoris</name>
    <dbReference type="NCBI Taxonomy" id="1173584"/>
    <lineage>
        <taxon>Bacteria</taxon>
        <taxon>Pseudomonadati</taxon>
        <taxon>Pseudomonadota</taxon>
        <taxon>Alphaproteobacteria</taxon>
        <taxon>Rhodobacterales</taxon>
        <taxon>Paracoccaceae</taxon>
        <taxon>Aliiroseovarius</taxon>
    </lineage>
</organism>
<keyword evidence="13" id="KW-0998">Cell outer membrane</keyword>
<dbReference type="Gene3D" id="3.10.560.10">
    <property type="entry name" value="Outer membrane lipoprotein wza domain like"/>
    <property type="match status" value="2"/>
</dbReference>
<dbReference type="InterPro" id="IPR049712">
    <property type="entry name" value="Poly_export"/>
</dbReference>
<name>A0A1I0N006_9RHOB</name>
<dbReference type="GO" id="GO:0015288">
    <property type="term" value="F:porin activity"/>
    <property type="evidence" value="ECO:0007669"/>
    <property type="project" value="UniProtKB-KW"/>
</dbReference>
<evidence type="ECO:0000259" key="15">
    <source>
        <dbReference type="Pfam" id="PF02563"/>
    </source>
</evidence>
<keyword evidence="10" id="KW-0626">Porin</keyword>
<accession>A0A1I0N006</accession>
<reference evidence="17 18" key="1">
    <citation type="submission" date="2016-10" db="EMBL/GenBank/DDBJ databases">
        <authorList>
            <person name="de Groot N.N."/>
        </authorList>
    </citation>
    <scope>NUCLEOTIDE SEQUENCE [LARGE SCALE GENOMIC DNA]</scope>
    <source>
        <strain evidence="17 18">DSM 29439</strain>
    </source>
</reference>
<evidence type="ECO:0000256" key="12">
    <source>
        <dbReference type="ARBA" id="ARBA00023139"/>
    </source>
</evidence>
<evidence type="ECO:0000256" key="6">
    <source>
        <dbReference type="ARBA" id="ARBA00022692"/>
    </source>
</evidence>
<dbReference type="GO" id="GO:0006811">
    <property type="term" value="P:monoatomic ion transport"/>
    <property type="evidence" value="ECO:0007669"/>
    <property type="project" value="UniProtKB-KW"/>
</dbReference>
<dbReference type="AlphaFoldDB" id="A0A1I0N006"/>
<evidence type="ECO:0000256" key="7">
    <source>
        <dbReference type="ARBA" id="ARBA00022729"/>
    </source>
</evidence>
<evidence type="ECO:0000259" key="16">
    <source>
        <dbReference type="Pfam" id="PF22461"/>
    </source>
</evidence>
<evidence type="ECO:0000256" key="8">
    <source>
        <dbReference type="ARBA" id="ARBA00023047"/>
    </source>
</evidence>
<evidence type="ECO:0000256" key="5">
    <source>
        <dbReference type="ARBA" id="ARBA00022597"/>
    </source>
</evidence>
<dbReference type="PANTHER" id="PTHR33619:SF3">
    <property type="entry name" value="POLYSACCHARIDE EXPORT PROTEIN GFCE-RELATED"/>
    <property type="match status" value="1"/>
</dbReference>
<comment type="subcellular location">
    <subcellularLocation>
        <location evidence="1">Cell outer membrane</location>
        <topology evidence="1">Multi-pass membrane protein</topology>
    </subcellularLocation>
</comment>
<evidence type="ECO:0000256" key="4">
    <source>
        <dbReference type="ARBA" id="ARBA00022452"/>
    </source>
</evidence>
<dbReference type="Gene3D" id="3.30.1950.10">
    <property type="entry name" value="wza like domain"/>
    <property type="match status" value="1"/>
</dbReference>
<evidence type="ECO:0000256" key="2">
    <source>
        <dbReference type="ARBA" id="ARBA00009450"/>
    </source>
</evidence>
<proteinExistence type="inferred from homology"/>
<dbReference type="InterPro" id="IPR054765">
    <property type="entry name" value="SLBB_dom"/>
</dbReference>
<evidence type="ECO:0000256" key="14">
    <source>
        <dbReference type="ARBA" id="ARBA00023288"/>
    </source>
</evidence>
<feature type="domain" description="SLBB" evidence="16">
    <location>
        <begin position="339"/>
        <end position="424"/>
    </location>
</feature>
<comment type="similarity">
    <text evidence="2">Belongs to the BexD/CtrA/VexA family.</text>
</comment>
<keyword evidence="12" id="KW-0564">Palmitate</keyword>
<dbReference type="EMBL" id="FOJB01000001">
    <property type="protein sequence ID" value="SEV94410.1"/>
    <property type="molecule type" value="Genomic_DNA"/>
</dbReference>
<dbReference type="InterPro" id="IPR003715">
    <property type="entry name" value="Poly_export_N"/>
</dbReference>
<evidence type="ECO:0000256" key="1">
    <source>
        <dbReference type="ARBA" id="ARBA00004571"/>
    </source>
</evidence>
<dbReference type="Pfam" id="PF02563">
    <property type="entry name" value="Poly_export"/>
    <property type="match status" value="1"/>
</dbReference>